<dbReference type="Gene3D" id="3.30.9.10">
    <property type="entry name" value="D-Amino Acid Oxidase, subunit A, domain 2"/>
    <property type="match status" value="1"/>
</dbReference>
<dbReference type="PANTHER" id="PTHR13847">
    <property type="entry name" value="SARCOSINE DEHYDROGENASE-RELATED"/>
    <property type="match status" value="1"/>
</dbReference>
<evidence type="ECO:0000313" key="4">
    <source>
        <dbReference type="Proteomes" id="UP000569732"/>
    </source>
</evidence>
<feature type="domain" description="FAD dependent oxidoreductase" evidence="2">
    <location>
        <begin position="37"/>
        <end position="388"/>
    </location>
</feature>
<protein>
    <submittedName>
        <fullName evidence="3">FAD-binding oxidoreductase</fullName>
    </submittedName>
</protein>
<dbReference type="Pfam" id="PF01266">
    <property type="entry name" value="DAO"/>
    <property type="match status" value="1"/>
</dbReference>
<name>A0A853HUK8_9GAMM</name>
<gene>
    <name evidence="3" type="ORF">H0A36_05465</name>
</gene>
<dbReference type="GO" id="GO:0005737">
    <property type="term" value="C:cytoplasm"/>
    <property type="evidence" value="ECO:0007669"/>
    <property type="project" value="TreeGrafter"/>
</dbReference>
<dbReference type="SUPFAM" id="SSF51905">
    <property type="entry name" value="FAD/NAD(P)-binding domain"/>
    <property type="match status" value="1"/>
</dbReference>
<evidence type="ECO:0000313" key="3">
    <source>
        <dbReference type="EMBL" id="NYZ65450.1"/>
    </source>
</evidence>
<proteinExistence type="predicted"/>
<dbReference type="Gene3D" id="3.50.50.60">
    <property type="entry name" value="FAD/NAD(P)-binding domain"/>
    <property type="match status" value="1"/>
</dbReference>
<accession>A0A853HUK8</accession>
<dbReference type="RefSeq" id="WP_180567480.1">
    <property type="nucleotide sequence ID" value="NZ_JACCKB010000005.1"/>
</dbReference>
<organism evidence="3 4">
    <name type="scientific">Spartinivicinus marinus</name>
    <dbReference type="NCBI Taxonomy" id="2994442"/>
    <lineage>
        <taxon>Bacteria</taxon>
        <taxon>Pseudomonadati</taxon>
        <taxon>Pseudomonadota</taxon>
        <taxon>Gammaproteobacteria</taxon>
        <taxon>Oceanospirillales</taxon>
        <taxon>Zooshikellaceae</taxon>
        <taxon>Spartinivicinus</taxon>
    </lineage>
</organism>
<keyword evidence="1" id="KW-0560">Oxidoreductase</keyword>
<reference evidence="3 4" key="1">
    <citation type="submission" date="2020-07" db="EMBL/GenBank/DDBJ databases">
        <title>Endozoicomonas sp. nov., isolated from sediment.</title>
        <authorList>
            <person name="Gu T."/>
        </authorList>
    </citation>
    <scope>NUCLEOTIDE SEQUENCE [LARGE SCALE GENOMIC DNA]</scope>
    <source>
        <strain evidence="3 4">SM1973</strain>
    </source>
</reference>
<dbReference type="PANTHER" id="PTHR13847:SF281">
    <property type="entry name" value="FAD DEPENDENT OXIDOREDUCTASE DOMAIN-CONTAINING PROTEIN"/>
    <property type="match status" value="1"/>
</dbReference>
<dbReference type="InterPro" id="IPR006076">
    <property type="entry name" value="FAD-dep_OxRdtase"/>
</dbReference>
<dbReference type="AlphaFoldDB" id="A0A853HUK8"/>
<comment type="caution">
    <text evidence="3">The sequence shown here is derived from an EMBL/GenBank/DDBJ whole genome shotgun (WGS) entry which is preliminary data.</text>
</comment>
<dbReference type="Proteomes" id="UP000569732">
    <property type="component" value="Unassembled WGS sequence"/>
</dbReference>
<dbReference type="GO" id="GO:0016491">
    <property type="term" value="F:oxidoreductase activity"/>
    <property type="evidence" value="ECO:0007669"/>
    <property type="project" value="UniProtKB-KW"/>
</dbReference>
<sequence>MRHQDFVHSDNYPTSYYAASANQQPVYPRLSEHKTVDVCIIGGGFTGLAAALELAERNYRVCLLEARKVGWGASGRNGGQLIRGIGHSAEPFRALIGQEGIDAIWQMGIEAVEIVKERVNKYQIDCDLTWGYFDAANKPKYLRQLADYYQASTQRNYPYPLKWISQTELSTVIGTNCYIGGLVDMGSGHLHPLNLCLGEAIAATQLGVEIYEKSPVTAIEPGLHPTVKTPYGQVKANAVVVGCNAYLGQLVPQLAGKVLPAGSYIIATEPLTDSLAQQLLPQNMAVSDQRITLDYFRLSADKRLLFGGLCHYSGQHPSNIHHALRPNMLKVFPQLASVKIDYQWGGNIGIGANRMPQLGILDQNIYYAQAYSGHGLNATHMMGRLIAEALSGQLERFDVFAKIKHITFPGGPLLRSPLLALGMLYYRLKDYF</sequence>
<keyword evidence="4" id="KW-1185">Reference proteome</keyword>
<evidence type="ECO:0000259" key="2">
    <source>
        <dbReference type="Pfam" id="PF01266"/>
    </source>
</evidence>
<dbReference type="EMBL" id="JACCKB010000005">
    <property type="protein sequence ID" value="NYZ65450.1"/>
    <property type="molecule type" value="Genomic_DNA"/>
</dbReference>
<dbReference type="InterPro" id="IPR036188">
    <property type="entry name" value="FAD/NAD-bd_sf"/>
</dbReference>
<evidence type="ECO:0000256" key="1">
    <source>
        <dbReference type="ARBA" id="ARBA00023002"/>
    </source>
</evidence>